<sequence length="178" mass="18520">MANRILLICSLAPERPVFPGDDPAPAAALARVGRLAVGSDGVTSPLLRARQTAAALGLDARPDPALAEADFGRWAGRAPEALLAEDPAGLALWRADPRSAPHGGESLAQMVARVAAWLERQAGQGGSLVAVTHPGPIQAAMVHVLGAPLEAAGRIGVRPLSRTRLTHDGRRWSLLIEP</sequence>
<gene>
    <name evidence="1" type="ORF">SAMN04488021_13435</name>
</gene>
<dbReference type="STRING" id="34004.SAMN04488021_13435"/>
<dbReference type="InterPro" id="IPR013078">
    <property type="entry name" value="His_Pase_superF_clade-1"/>
</dbReference>
<dbReference type="SUPFAM" id="SSF53254">
    <property type="entry name" value="Phosphoglycerate mutase-like"/>
    <property type="match status" value="1"/>
</dbReference>
<protein>
    <submittedName>
        <fullName evidence="1">Histidine phosphatase superfamily (Branch 1)</fullName>
    </submittedName>
</protein>
<dbReference type="EMBL" id="FOPU01000034">
    <property type="protein sequence ID" value="SFH79472.1"/>
    <property type="molecule type" value="Genomic_DNA"/>
</dbReference>
<dbReference type="Proteomes" id="UP000183635">
    <property type="component" value="Unassembled WGS sequence"/>
</dbReference>
<evidence type="ECO:0000313" key="2">
    <source>
        <dbReference type="Proteomes" id="UP000183635"/>
    </source>
</evidence>
<accession>A0A1I3CY90</accession>
<dbReference type="AlphaFoldDB" id="A0A1I3CY90"/>
<dbReference type="Gene3D" id="3.40.50.1240">
    <property type="entry name" value="Phosphoglycerate mutase-like"/>
    <property type="match status" value="1"/>
</dbReference>
<proteinExistence type="predicted"/>
<name>A0A1I3CY90_9RHOB</name>
<evidence type="ECO:0000313" key="1">
    <source>
        <dbReference type="EMBL" id="SFH79472.1"/>
    </source>
</evidence>
<dbReference type="InterPro" id="IPR029033">
    <property type="entry name" value="His_PPase_superfam"/>
</dbReference>
<reference evidence="1 2" key="1">
    <citation type="submission" date="2016-10" db="EMBL/GenBank/DDBJ databases">
        <authorList>
            <person name="de Groot N.N."/>
        </authorList>
    </citation>
    <scope>NUCLEOTIDE SEQUENCE [LARGE SCALE GENOMIC DNA]</scope>
    <source>
        <strain evidence="1 2">DSM 8537</strain>
    </source>
</reference>
<dbReference type="RefSeq" id="WP_074969685.1">
    <property type="nucleotide sequence ID" value="NZ_CBCRYP010000032.1"/>
</dbReference>
<dbReference type="OrthoDB" id="7502553at2"/>
<dbReference type="Pfam" id="PF00300">
    <property type="entry name" value="His_Phos_1"/>
    <property type="match status" value="1"/>
</dbReference>
<organism evidence="1 2">
    <name type="scientific">Paracoccus aminovorans</name>
    <dbReference type="NCBI Taxonomy" id="34004"/>
    <lineage>
        <taxon>Bacteria</taxon>
        <taxon>Pseudomonadati</taxon>
        <taxon>Pseudomonadota</taxon>
        <taxon>Alphaproteobacteria</taxon>
        <taxon>Rhodobacterales</taxon>
        <taxon>Paracoccaceae</taxon>
        <taxon>Paracoccus</taxon>
    </lineage>
</organism>
<keyword evidence="2" id="KW-1185">Reference proteome</keyword>